<dbReference type="InterPro" id="IPR036388">
    <property type="entry name" value="WH-like_DNA-bd_sf"/>
</dbReference>
<keyword evidence="9" id="KW-1185">Reference proteome</keyword>
<dbReference type="RefSeq" id="WP_231419618.1">
    <property type="nucleotide sequence ID" value="NZ_CP126446.1"/>
</dbReference>
<dbReference type="SUPFAM" id="SSF52540">
    <property type="entry name" value="P-loop containing nucleoside triphosphate hydrolases"/>
    <property type="match status" value="1"/>
</dbReference>
<feature type="domain" description="Bacterial transcriptional activator" evidence="7">
    <location>
        <begin position="929"/>
        <end position="1071"/>
    </location>
</feature>
<dbReference type="SMART" id="SM00028">
    <property type="entry name" value="TPR"/>
    <property type="match status" value="5"/>
</dbReference>
<protein>
    <submittedName>
        <fullName evidence="8">BTAD domain-containing putative transcriptional regulator</fullName>
    </submittedName>
</protein>
<dbReference type="InterPro" id="IPR051677">
    <property type="entry name" value="AfsR-DnrI-RedD_regulator"/>
</dbReference>
<evidence type="ECO:0000256" key="3">
    <source>
        <dbReference type="ARBA" id="ARBA00023015"/>
    </source>
</evidence>
<proteinExistence type="inferred from homology"/>
<evidence type="ECO:0000256" key="5">
    <source>
        <dbReference type="ARBA" id="ARBA00023163"/>
    </source>
</evidence>
<dbReference type="InterPro" id="IPR005158">
    <property type="entry name" value="BTAD"/>
</dbReference>
<dbReference type="SMART" id="SM00862">
    <property type="entry name" value="Trans_reg_C"/>
    <property type="match status" value="1"/>
</dbReference>
<keyword evidence="2" id="KW-0677">Repeat</keyword>
<sequence>MSTIPIIQTQLRPPVAEDRFVRRSSLQKKMASITRYPLICMHGGAGYGKSTALTLFVQDSGLDIAWYSVSSNDDDLIPFLTKWIYALRFLEPSFGEHMLSELDRYHQIHQKHEMARLVSLMINELNQIDHPVYFVMDDFHHLQPSTAIKEWMELFLEHLPSHVHMILASRSKIQFNVLTSLKVKGNLLELNQEDLLLSQEEMGHVLEDVYGLQVEENDLKAIHRTTEGWAIAFEMILQQLQAGVPTREILQNHSSSLQDLFDYLAQEVVAKQSLFVQQFLEQTAILDVFSADVCDNVLGMSGSKQMLEQLASQQLFLQRIDETHYRYHALIKIFLENRMKQKDQNSYITLHSVAATYYEKNGDMETALYHAHRVAEGRVASILERYGETMIQSGKLQSLHDSIRLLSEDVKENHPMLWFYEGEVLRYRSSYEQSEACYNAIYRIGKTSNDAYITSLALEGMARIYLDTIQPEKGERYLQQAIEYREKAEVAKEEMAHLYHLLAENLLNAGQARKAESWYKRAKELHLPLQDDNFEARLYLRTGRLNQAEKVLKSRKKKQPQNNHLLLPQSHRETDILLSIIAAFMGKGEESKKHAEEGIQQGIQVQSPFVEACGWMRIGHAVQLSNHYESDLAERCYQTSLEMMETLNVSRGKAEPYMGLCVLYGVQGQYEKAMETGERGLYETEHVQDVWLSTLIQLCMAIASVYSNKYEQAAEKLNGIEKQFHQCGDQYGLMLTSYWKAFIDWKTGDEESFEKEMRSFLQRVQTGQYEFFLTNRTTFGPVDLQNTVPLLFKARSLHIHESFVTMFIKKLGYGKRDTHPGFTLRIETFGPLKLYMGTRVIVEEDWQRGKAKELFELLITKRKHLVRKEEILSALWPDQDEESANRGFKVALNALLKTIEPDRKARGASFFIKKEGSAYGIHPESGYELDSALFEEWVEAGLLEHNPDQVKSMLERGLSLYKDDYLPDQRLSDWCLHERERLQVLFLRGAERLAQFCVRLEEYDTCIHWCERILRIDATWEEAYRLMMFSYYQRNNRPQAIKWYQKCCKILDDELGVPPMESTQEMFQLIRKERTVQTYATKP</sequence>
<reference evidence="8 9" key="1">
    <citation type="submission" date="2023-05" db="EMBL/GenBank/DDBJ databases">
        <title>Comparative genomics reveals the evidence of polycyclic aromatic hydrocarbons degradation in moderately halophilic genus Pontibacillus.</title>
        <authorList>
            <person name="Yang H."/>
            <person name="Qian Z."/>
        </authorList>
    </citation>
    <scope>NUCLEOTIDE SEQUENCE [LARGE SCALE GENOMIC DNA]</scope>
    <source>
        <strain evidence="9">HN14</strain>
    </source>
</reference>
<dbReference type="Proteomes" id="UP001236652">
    <property type="component" value="Chromosome"/>
</dbReference>
<dbReference type="Pfam" id="PF24883">
    <property type="entry name" value="NPHP3_N"/>
    <property type="match status" value="1"/>
</dbReference>
<dbReference type="Pfam" id="PF03704">
    <property type="entry name" value="BTAD"/>
    <property type="match status" value="1"/>
</dbReference>
<dbReference type="InterPro" id="IPR059106">
    <property type="entry name" value="WHD_MalT"/>
</dbReference>
<keyword evidence="3" id="KW-0805">Transcription regulation</keyword>
<evidence type="ECO:0000256" key="1">
    <source>
        <dbReference type="ARBA" id="ARBA00005820"/>
    </source>
</evidence>
<dbReference type="InterPro" id="IPR001867">
    <property type="entry name" value="OmpR/PhoB-type_DNA-bd"/>
</dbReference>
<evidence type="ECO:0000259" key="7">
    <source>
        <dbReference type="SMART" id="SM01043"/>
    </source>
</evidence>
<dbReference type="PANTHER" id="PTHR35807:SF2">
    <property type="entry name" value="TRANSCRIPTIONAL ACTIVATOR DOMAIN"/>
    <property type="match status" value="1"/>
</dbReference>
<gene>
    <name evidence="8" type="ORF">QNI29_01295</name>
</gene>
<feature type="domain" description="OmpR/PhoB-type" evidence="6">
    <location>
        <begin position="843"/>
        <end position="921"/>
    </location>
</feature>
<accession>A0ABY8V158</accession>
<evidence type="ECO:0000259" key="6">
    <source>
        <dbReference type="SMART" id="SM00862"/>
    </source>
</evidence>
<evidence type="ECO:0000313" key="8">
    <source>
        <dbReference type="EMBL" id="WIF98350.1"/>
    </source>
</evidence>
<dbReference type="InterPro" id="IPR019734">
    <property type="entry name" value="TPR_rpt"/>
</dbReference>
<dbReference type="InterPro" id="IPR011990">
    <property type="entry name" value="TPR-like_helical_dom_sf"/>
</dbReference>
<dbReference type="Gene3D" id="1.10.10.10">
    <property type="entry name" value="Winged helix-like DNA-binding domain superfamily/Winged helix DNA-binding domain"/>
    <property type="match status" value="1"/>
</dbReference>
<dbReference type="Gene3D" id="3.40.50.300">
    <property type="entry name" value="P-loop containing nucleotide triphosphate hydrolases"/>
    <property type="match status" value="1"/>
</dbReference>
<organism evidence="8 9">
    <name type="scientific">Pontibacillus chungwhensis</name>
    <dbReference type="NCBI Taxonomy" id="265426"/>
    <lineage>
        <taxon>Bacteria</taxon>
        <taxon>Bacillati</taxon>
        <taxon>Bacillota</taxon>
        <taxon>Bacilli</taxon>
        <taxon>Bacillales</taxon>
        <taxon>Bacillaceae</taxon>
        <taxon>Pontibacillus</taxon>
    </lineage>
</organism>
<dbReference type="InterPro" id="IPR016032">
    <property type="entry name" value="Sig_transdc_resp-reg_C-effctor"/>
</dbReference>
<evidence type="ECO:0000256" key="2">
    <source>
        <dbReference type="ARBA" id="ARBA00022737"/>
    </source>
</evidence>
<dbReference type="Gene3D" id="1.25.40.10">
    <property type="entry name" value="Tetratricopeptide repeat domain"/>
    <property type="match status" value="3"/>
</dbReference>
<dbReference type="PANTHER" id="PTHR35807">
    <property type="entry name" value="TRANSCRIPTIONAL REGULATOR REDD-RELATED"/>
    <property type="match status" value="1"/>
</dbReference>
<dbReference type="SMART" id="SM01043">
    <property type="entry name" value="BTAD"/>
    <property type="match status" value="1"/>
</dbReference>
<dbReference type="SUPFAM" id="SSF48452">
    <property type="entry name" value="TPR-like"/>
    <property type="match status" value="3"/>
</dbReference>
<comment type="similarity">
    <text evidence="1">Belongs to the AfsR/DnrI/RedD regulatory family.</text>
</comment>
<keyword evidence="4" id="KW-0238">DNA-binding</keyword>
<dbReference type="Pfam" id="PF25873">
    <property type="entry name" value="WHD_MalT"/>
    <property type="match status" value="1"/>
</dbReference>
<dbReference type="EMBL" id="CP126446">
    <property type="protein sequence ID" value="WIF98350.1"/>
    <property type="molecule type" value="Genomic_DNA"/>
</dbReference>
<evidence type="ECO:0000313" key="9">
    <source>
        <dbReference type="Proteomes" id="UP001236652"/>
    </source>
</evidence>
<name>A0ABY8V158_9BACI</name>
<dbReference type="InterPro" id="IPR027417">
    <property type="entry name" value="P-loop_NTPase"/>
</dbReference>
<keyword evidence="5" id="KW-0804">Transcription</keyword>
<dbReference type="SUPFAM" id="SSF46894">
    <property type="entry name" value="C-terminal effector domain of the bipartite response regulators"/>
    <property type="match status" value="1"/>
</dbReference>
<evidence type="ECO:0000256" key="4">
    <source>
        <dbReference type="ARBA" id="ARBA00023125"/>
    </source>
</evidence>
<dbReference type="InterPro" id="IPR056884">
    <property type="entry name" value="NPHP3-like_N"/>
</dbReference>